<evidence type="ECO:0000313" key="2">
    <source>
        <dbReference type="Proteomes" id="UP000001680"/>
    </source>
</evidence>
<dbReference type="HOGENOM" id="CLU_290309_0_0_4"/>
<name>B1YXU8_BURA4</name>
<accession>B1YXU8</accession>
<gene>
    <name evidence="1" type="ordered locus">BamMC406_3175</name>
</gene>
<dbReference type="AlphaFoldDB" id="B1YXU8"/>
<dbReference type="SUPFAM" id="SSF52540">
    <property type="entry name" value="P-loop containing nucleoside triphosphate hydrolases"/>
    <property type="match status" value="1"/>
</dbReference>
<proteinExistence type="predicted"/>
<evidence type="ECO:0000313" key="1">
    <source>
        <dbReference type="EMBL" id="ACB65648.1"/>
    </source>
</evidence>
<protein>
    <recommendedName>
        <fullName evidence="3">Orc1-like AAA ATPase domain-containing protein</fullName>
    </recommendedName>
</protein>
<organism evidence="1 2">
    <name type="scientific">Burkholderia ambifaria (strain MC40-6)</name>
    <dbReference type="NCBI Taxonomy" id="398577"/>
    <lineage>
        <taxon>Bacteria</taxon>
        <taxon>Pseudomonadati</taxon>
        <taxon>Pseudomonadota</taxon>
        <taxon>Betaproteobacteria</taxon>
        <taxon>Burkholderiales</taxon>
        <taxon>Burkholderiaceae</taxon>
        <taxon>Burkholderia</taxon>
        <taxon>Burkholderia cepacia complex</taxon>
    </lineage>
</organism>
<dbReference type="KEGG" id="bac:BamMC406_3175"/>
<dbReference type="OrthoDB" id="8251210at2"/>
<dbReference type="Proteomes" id="UP000001680">
    <property type="component" value="Chromosome 2"/>
</dbReference>
<dbReference type="InterPro" id="IPR027417">
    <property type="entry name" value="P-loop_NTPase"/>
</dbReference>
<sequence length="1054" mass="118370">MTNIFDLTFARHFEQLQRGRIVPDARKVDSDAESLQQELSRLLEFVAVSGSFTPQALPNAAQNRARVLGALRQLCHIETGENESTWTLEWGPRIDTLQRLKTSGRLKSLLESALPETDVFGVALRDVLAGRREQESANREQLLAYSKAYEVGEELGIIHRPPSLTYNIEVANDTWARSIATNHFVGRKEFLKTIAQFVHGDRHPTLVLTGLGGVGKSALLARVAEDAVRDSKVTADQPQIIPCMIDFDLPGVDPSDHALLDSLVAKQVGLRLGANAFELVENGRRELYRNRMLSSDAGGLQSSHTSSRQRSERGVLMAVTKALKQFARPSPVLVLLLDTAEEVPALALSRLGQWYGGLHSRIGSSAKLRAVVSGRLFDVVARKWAGVFDAAETIELDALDEGEARDLLVEHGLSEREVERLLRVELLPLRPLELTLLARVVRDQGISAIENLQEDLRAGGTVADRMFAGLVYKRILLRVGEDIRAIAHPGLVLQYVTPQILMDVLYPALNLGKLSLSEAHSLLDKLASYTWLAHRDGDRVWHRKDLRESVLLAMIGQTKEHENIARIHRYAIEYFEKNEQSVDAVYHRLMLWGSDPKAIDPPSLEQIRRHAGTLGQRIAELPKSAAALLQYVKTSRVEAEDINLLPAAFRPEAYDRGGRDLLAYREFGQARRLIDNLDRADSGSSHDAWELETLFTTGEWGRMRPPSLGMRQPFRELMSVARPVALAEGGAQVRADLFSAIVDNFDIGDTRSDVAIAAESLAVTLASLLESRPLDMHEARVVNSLNEQMAKIAGESAFPELENRLLLTRLFVNPAYRNSATGLATPHMMSIHPRWLTRLRYLVVSEGSQDVLDVLCEKLERSVMEGGTVEEVLTAVDDVGATEMYGRGIRVQLGMLDAREFVDGFIGASSHLRDLCRYALISAFSQENEWDVFVMALNRITFREMREFQYSELLGKLERDPEHALIKPLEFIDRCGQLYSFMRVARDSLRRYSYPHNHLGSRVPDHLQPLAKSIKALERWRNSLRRHWEPWNSLAYNHKRKQLNESGPLEDRVA</sequence>
<evidence type="ECO:0008006" key="3">
    <source>
        <dbReference type="Google" id="ProtNLM"/>
    </source>
</evidence>
<reference evidence="2" key="1">
    <citation type="submission" date="2008-04" db="EMBL/GenBank/DDBJ databases">
        <title>Complete sequence of chromosome 2 of Burkholderia ambifaria MC40-6.</title>
        <authorList>
            <person name="Copeland A."/>
            <person name="Lucas S."/>
            <person name="Lapidus A."/>
            <person name="Glavina del Rio T."/>
            <person name="Dalin E."/>
            <person name="Tice H."/>
            <person name="Pitluck S."/>
            <person name="Chain P."/>
            <person name="Malfatti S."/>
            <person name="Shin M."/>
            <person name="Vergez L."/>
            <person name="Lang D."/>
            <person name="Schmutz J."/>
            <person name="Larimer F."/>
            <person name="Land M."/>
            <person name="Hauser L."/>
            <person name="Kyrpides N."/>
            <person name="Lykidis A."/>
            <person name="Ramette A."/>
            <person name="Konstantinidis K."/>
            <person name="Tiedje J."/>
            <person name="Richardson P."/>
        </authorList>
    </citation>
    <scope>NUCLEOTIDE SEQUENCE [LARGE SCALE GENOMIC DNA]</scope>
    <source>
        <strain evidence="2">MC40-6</strain>
    </source>
</reference>
<dbReference type="RefSeq" id="WP_012365090.1">
    <property type="nucleotide sequence ID" value="NC_010552.1"/>
</dbReference>
<dbReference type="Gene3D" id="3.40.50.300">
    <property type="entry name" value="P-loop containing nucleotide triphosphate hydrolases"/>
    <property type="match status" value="1"/>
</dbReference>
<dbReference type="EMBL" id="CP001026">
    <property type="protein sequence ID" value="ACB65648.1"/>
    <property type="molecule type" value="Genomic_DNA"/>
</dbReference>